<evidence type="ECO:0000313" key="1">
    <source>
        <dbReference type="EMBL" id="EFO13721.1"/>
    </source>
</evidence>
<reference evidence="1" key="1">
    <citation type="submission" date="2012-04" db="EMBL/GenBank/DDBJ databases">
        <title>The Genome Sequence of Loa loa.</title>
        <authorList>
            <consortium name="The Broad Institute Genome Sequencing Platform"/>
            <consortium name="Broad Institute Genome Sequencing Center for Infectious Disease"/>
            <person name="Nutman T.B."/>
            <person name="Fink D.L."/>
            <person name="Russ C."/>
            <person name="Young S."/>
            <person name="Zeng Q."/>
            <person name="Gargeya S."/>
            <person name="Alvarado L."/>
            <person name="Berlin A."/>
            <person name="Chapman S.B."/>
            <person name="Chen Z."/>
            <person name="Freedman E."/>
            <person name="Gellesch M."/>
            <person name="Goldberg J."/>
            <person name="Griggs A."/>
            <person name="Gujja S."/>
            <person name="Heilman E.R."/>
            <person name="Heiman D."/>
            <person name="Howarth C."/>
            <person name="Mehta T."/>
            <person name="Neiman D."/>
            <person name="Pearson M."/>
            <person name="Roberts A."/>
            <person name="Saif S."/>
            <person name="Shea T."/>
            <person name="Shenoy N."/>
            <person name="Sisk P."/>
            <person name="Stolte C."/>
            <person name="Sykes S."/>
            <person name="White J."/>
            <person name="Yandava C."/>
            <person name="Haas B."/>
            <person name="Henn M.R."/>
            <person name="Nusbaum C."/>
            <person name="Birren B."/>
        </authorList>
    </citation>
    <scope>NUCLEOTIDE SEQUENCE [LARGE SCALE GENOMIC DNA]</scope>
</reference>
<dbReference type="EMBL" id="JH712268">
    <property type="protein sequence ID" value="EFO13721.1"/>
    <property type="molecule type" value="Genomic_DNA"/>
</dbReference>
<dbReference type="AlphaFoldDB" id="A0A1S0TH37"/>
<dbReference type="InParanoid" id="A0A1S0TH37"/>
<organism evidence="1">
    <name type="scientific">Loa loa</name>
    <name type="common">Eye worm</name>
    <name type="synonym">Filaria loa</name>
    <dbReference type="NCBI Taxonomy" id="7209"/>
    <lineage>
        <taxon>Eukaryota</taxon>
        <taxon>Metazoa</taxon>
        <taxon>Ecdysozoa</taxon>
        <taxon>Nematoda</taxon>
        <taxon>Chromadorea</taxon>
        <taxon>Rhabditida</taxon>
        <taxon>Spirurina</taxon>
        <taxon>Spiruromorpha</taxon>
        <taxon>Filarioidea</taxon>
        <taxon>Onchocercidae</taxon>
        <taxon>Loa</taxon>
    </lineage>
</organism>
<protein>
    <submittedName>
        <fullName evidence="1">Uncharacterized protein</fullName>
    </submittedName>
</protein>
<dbReference type="RefSeq" id="XP_003150348.1">
    <property type="nucleotide sequence ID" value="XM_003150300.1"/>
</dbReference>
<name>A0A1S0TH37_LOALO</name>
<dbReference type="CTD" id="9952290"/>
<proteinExistence type="predicted"/>
<accession>A0A1S0TH37</accession>
<dbReference type="KEGG" id="loa:LOAG_14807"/>
<dbReference type="GeneID" id="9952290"/>
<gene>
    <name evidence="1" type="ORF">LOAG_14807</name>
</gene>
<sequence>MKFWHPNDKVDLDFRKMENRIFGFLSKEDLKNTALALSCTYALSRHRYSLRGILEMSKYANYELKPTTWNTALRGREKPIDVIAGAHPDCSLLIFTSYKDHLEIFKRLVLAYTNDPFHRNEVEGSPMNGAIIPRDLSFFSHQYFYLKQRMSGYATSLAQDVVSEIRKEVKRAPICVAAQSNNRKEE</sequence>